<gene>
    <name evidence="10" type="primary">blaOXA</name>
    <name evidence="10" type="ORF">E5K02_19215</name>
</gene>
<evidence type="ECO:0000256" key="2">
    <source>
        <dbReference type="ARBA" id="ARBA00007898"/>
    </source>
</evidence>
<keyword evidence="6 8" id="KW-0046">Antibiotic resistance</keyword>
<dbReference type="PANTHER" id="PTHR30627">
    <property type="entry name" value="PEPTIDOGLYCAN D,D-TRANSPEPTIDASE"/>
    <property type="match status" value="1"/>
</dbReference>
<keyword evidence="5 8" id="KW-0378">Hydrolase</keyword>
<dbReference type="Proteomes" id="UP000298471">
    <property type="component" value="Unassembled WGS sequence"/>
</dbReference>
<dbReference type="GO" id="GO:0008800">
    <property type="term" value="F:beta-lactamase activity"/>
    <property type="evidence" value="ECO:0007669"/>
    <property type="project" value="UniProtKB-UniRule"/>
</dbReference>
<sequence>MAVFHAHQACSSSSFCGAASCCALLTSLIPRYGWLLLLLLSPPVLAQRTVERDFQPYFAQYNLKGSFLLLETGSGPDQYTAYNLARCRQGFLPASTFKIPNTLIGLETGAVRDTAEVFRWNGKPRAFPQWNQDMSFARALRVSCVPCYQELARRIGAPRYQQWLPKLQFGRMVVTPATVDTFWLAGASRITQFEQLAFLRRLQQGKLPVSKRNQDLTKAMLVLSRGPGWVLRGKTGWTSQQGYDNGWFVGWVEQGGKTYFFALNAEPADGKPATATFVQGRRAVTEQILQQEFKLLSPPKP</sequence>
<dbReference type="GO" id="GO:0005886">
    <property type="term" value="C:plasma membrane"/>
    <property type="evidence" value="ECO:0007669"/>
    <property type="project" value="TreeGrafter"/>
</dbReference>
<evidence type="ECO:0000256" key="1">
    <source>
        <dbReference type="ARBA" id="ARBA00001526"/>
    </source>
</evidence>
<dbReference type="AlphaFoldDB" id="A0A4Z0Q1C5"/>
<accession>A0A4Z0Q1C5</accession>
<dbReference type="SUPFAM" id="SSF56601">
    <property type="entry name" value="beta-lactamase/transpeptidase-like"/>
    <property type="match status" value="1"/>
</dbReference>
<dbReference type="InterPro" id="IPR050515">
    <property type="entry name" value="Beta-lactam/transpept"/>
</dbReference>
<dbReference type="InterPro" id="IPR002137">
    <property type="entry name" value="Beta-lactam_class-D_AS"/>
</dbReference>
<dbReference type="OrthoDB" id="9762883at2"/>
<feature type="active site" description="Acyl-ester intermediate" evidence="7">
    <location>
        <position position="95"/>
    </location>
</feature>
<dbReference type="GO" id="GO:0017001">
    <property type="term" value="P:antibiotic catabolic process"/>
    <property type="evidence" value="ECO:0007669"/>
    <property type="project" value="InterPro"/>
</dbReference>
<keyword evidence="11" id="KW-1185">Reference proteome</keyword>
<name>A0A4Z0Q1C5_9BACT</name>
<evidence type="ECO:0000256" key="3">
    <source>
        <dbReference type="ARBA" id="ARBA00012865"/>
    </source>
</evidence>
<evidence type="ECO:0000256" key="7">
    <source>
        <dbReference type="PIRSR" id="PIRSR602137-50"/>
    </source>
</evidence>
<dbReference type="NCBIfam" id="NF012161">
    <property type="entry name" value="bla_class_D_main"/>
    <property type="match status" value="1"/>
</dbReference>
<dbReference type="EMBL" id="SRMB01000004">
    <property type="protein sequence ID" value="TGE23326.1"/>
    <property type="molecule type" value="Genomic_DNA"/>
</dbReference>
<reference evidence="10 11" key="1">
    <citation type="submission" date="2019-04" db="EMBL/GenBank/DDBJ databases">
        <authorList>
            <person name="Feng G."/>
            <person name="Zhang J."/>
            <person name="Zhu H."/>
        </authorList>
    </citation>
    <scope>NUCLEOTIDE SEQUENCE [LARGE SCALE GENOMIC DNA]</scope>
    <source>
        <strain evidence="10 11">9PBR-1</strain>
    </source>
</reference>
<dbReference type="GO" id="GO:0008658">
    <property type="term" value="F:penicillin binding"/>
    <property type="evidence" value="ECO:0007669"/>
    <property type="project" value="InterPro"/>
</dbReference>
<comment type="similarity">
    <text evidence="2 8">Belongs to the class-D beta-lactamase family.</text>
</comment>
<dbReference type="PROSITE" id="PS00337">
    <property type="entry name" value="BETA_LACTAMASE_D"/>
    <property type="match status" value="1"/>
</dbReference>
<dbReference type="GO" id="GO:0046677">
    <property type="term" value="P:response to antibiotic"/>
    <property type="evidence" value="ECO:0007669"/>
    <property type="project" value="UniProtKB-UniRule"/>
</dbReference>
<dbReference type="InterPro" id="IPR001460">
    <property type="entry name" value="PCN-bd_Tpept"/>
</dbReference>
<evidence type="ECO:0000313" key="11">
    <source>
        <dbReference type="Proteomes" id="UP000298471"/>
    </source>
</evidence>
<feature type="modified residue" description="N6-carboxylysine" evidence="7">
    <location>
        <position position="98"/>
    </location>
</feature>
<evidence type="ECO:0000256" key="5">
    <source>
        <dbReference type="ARBA" id="ARBA00022801"/>
    </source>
</evidence>
<organism evidence="10 11">
    <name type="scientific">Hymenobacter metallicola</name>
    <dbReference type="NCBI Taxonomy" id="2563114"/>
    <lineage>
        <taxon>Bacteria</taxon>
        <taxon>Pseudomonadati</taxon>
        <taxon>Bacteroidota</taxon>
        <taxon>Cytophagia</taxon>
        <taxon>Cytophagales</taxon>
        <taxon>Hymenobacteraceae</taxon>
        <taxon>Hymenobacter</taxon>
    </lineage>
</organism>
<evidence type="ECO:0000259" key="9">
    <source>
        <dbReference type="Pfam" id="PF00905"/>
    </source>
</evidence>
<dbReference type="GO" id="GO:0071555">
    <property type="term" value="P:cell wall organization"/>
    <property type="evidence" value="ECO:0007669"/>
    <property type="project" value="TreeGrafter"/>
</dbReference>
<comment type="catalytic activity">
    <reaction evidence="1 8">
        <text>a beta-lactam + H2O = a substituted beta-amino acid</text>
        <dbReference type="Rhea" id="RHEA:20401"/>
        <dbReference type="ChEBI" id="CHEBI:15377"/>
        <dbReference type="ChEBI" id="CHEBI:35627"/>
        <dbReference type="ChEBI" id="CHEBI:140347"/>
        <dbReference type="EC" id="3.5.2.6"/>
    </reaction>
</comment>
<feature type="domain" description="Penicillin-binding protein transpeptidase" evidence="9">
    <location>
        <begin position="80"/>
        <end position="269"/>
    </location>
</feature>
<dbReference type="Pfam" id="PF00905">
    <property type="entry name" value="Transpeptidase"/>
    <property type="match status" value="1"/>
</dbReference>
<keyword evidence="4" id="KW-0732">Signal</keyword>
<dbReference type="Gene3D" id="3.40.710.10">
    <property type="entry name" value="DD-peptidase/beta-lactamase superfamily"/>
    <property type="match status" value="1"/>
</dbReference>
<proteinExistence type="inferred from homology"/>
<evidence type="ECO:0000256" key="6">
    <source>
        <dbReference type="ARBA" id="ARBA00023251"/>
    </source>
</evidence>
<evidence type="ECO:0000256" key="8">
    <source>
        <dbReference type="RuleBase" id="RU361140"/>
    </source>
</evidence>
<evidence type="ECO:0000313" key="10">
    <source>
        <dbReference type="EMBL" id="TGE23326.1"/>
    </source>
</evidence>
<evidence type="ECO:0000256" key="4">
    <source>
        <dbReference type="ARBA" id="ARBA00022729"/>
    </source>
</evidence>
<dbReference type="EC" id="3.5.2.6" evidence="3 8"/>
<comment type="caution">
    <text evidence="10">The sequence shown here is derived from an EMBL/GenBank/DDBJ whole genome shotgun (WGS) entry which is preliminary data.</text>
</comment>
<dbReference type="InterPro" id="IPR012338">
    <property type="entry name" value="Beta-lactam/transpept-like"/>
</dbReference>
<dbReference type="PANTHER" id="PTHR30627:SF6">
    <property type="entry name" value="BETA-LACTAMASE YBXI-RELATED"/>
    <property type="match status" value="1"/>
</dbReference>
<protein>
    <recommendedName>
        <fullName evidence="3 8">Beta-lactamase</fullName>
        <ecNumber evidence="3 8">3.5.2.6</ecNumber>
    </recommendedName>
</protein>